<reference evidence="3" key="1">
    <citation type="journal article" date="2019" name="Int. J. Syst. Evol. Microbiol.">
        <title>The Global Catalogue of Microorganisms (GCM) 10K type strain sequencing project: providing services to taxonomists for standard genome sequencing and annotation.</title>
        <authorList>
            <consortium name="The Broad Institute Genomics Platform"/>
            <consortium name="The Broad Institute Genome Sequencing Center for Infectious Disease"/>
            <person name="Wu L."/>
            <person name="Ma J."/>
        </authorList>
    </citation>
    <scope>NUCLEOTIDE SEQUENCE [LARGE SCALE GENOMIC DNA]</scope>
    <source>
        <strain evidence="3">JCM 17919</strain>
    </source>
</reference>
<evidence type="ECO:0000313" key="3">
    <source>
        <dbReference type="Proteomes" id="UP001501725"/>
    </source>
</evidence>
<proteinExistence type="predicted"/>
<protein>
    <submittedName>
        <fullName evidence="2">Uncharacterized protein</fullName>
    </submittedName>
</protein>
<organism evidence="2 3">
    <name type="scientific">Flaviaesturariibacter amylovorans</name>
    <dbReference type="NCBI Taxonomy" id="1084520"/>
    <lineage>
        <taxon>Bacteria</taxon>
        <taxon>Pseudomonadati</taxon>
        <taxon>Bacteroidota</taxon>
        <taxon>Chitinophagia</taxon>
        <taxon>Chitinophagales</taxon>
        <taxon>Chitinophagaceae</taxon>
        <taxon>Flaviaestuariibacter</taxon>
    </lineage>
</organism>
<evidence type="ECO:0000256" key="1">
    <source>
        <dbReference type="SAM" id="MobiDB-lite"/>
    </source>
</evidence>
<evidence type="ECO:0000313" key="2">
    <source>
        <dbReference type="EMBL" id="GAA4344478.1"/>
    </source>
</evidence>
<feature type="region of interest" description="Disordered" evidence="1">
    <location>
        <begin position="1"/>
        <end position="32"/>
    </location>
</feature>
<dbReference type="EMBL" id="BAABGY010000019">
    <property type="protein sequence ID" value="GAA4344478.1"/>
    <property type="molecule type" value="Genomic_DNA"/>
</dbReference>
<gene>
    <name evidence="2" type="ORF">GCM10023184_45810</name>
</gene>
<keyword evidence="3" id="KW-1185">Reference proteome</keyword>
<dbReference type="Proteomes" id="UP001501725">
    <property type="component" value="Unassembled WGS sequence"/>
</dbReference>
<comment type="caution">
    <text evidence="2">The sequence shown here is derived from an EMBL/GenBank/DDBJ whole genome shotgun (WGS) entry which is preliminary data.</text>
</comment>
<name>A0ABP8HU34_9BACT</name>
<sequence length="52" mass="5806">MRAGATRPTVQARQRGAPEHDAAAQEAASAPSSFCEIIQPEQLRCFRLRRMH</sequence>
<accession>A0ABP8HU34</accession>